<dbReference type="InterPro" id="IPR021719">
    <property type="entry name" value="Prot_inh_I78"/>
</dbReference>
<dbReference type="PROSITE" id="PS51257">
    <property type="entry name" value="PROKAR_LIPOPROTEIN"/>
    <property type="match status" value="1"/>
</dbReference>
<gene>
    <name evidence="2" type="ORF">DH17_14470</name>
</gene>
<dbReference type="AlphaFoldDB" id="A0A0B2UFU1"/>
<feature type="chain" id="PRO_5002078909" evidence="1">
    <location>
        <begin position="23"/>
        <end position="144"/>
    </location>
</feature>
<feature type="signal peptide" evidence="1">
    <location>
        <begin position="1"/>
        <end position="22"/>
    </location>
</feature>
<dbReference type="Proteomes" id="UP000031012">
    <property type="component" value="Unassembled WGS sequence"/>
</dbReference>
<dbReference type="Gene3D" id="3.30.10.10">
    <property type="entry name" value="Trypsin Inhibitor V, subunit A"/>
    <property type="match status" value="1"/>
</dbReference>
<dbReference type="EMBL" id="JHQK01000004">
    <property type="protein sequence ID" value="KHN67820.1"/>
    <property type="molecule type" value="Genomic_DNA"/>
</dbReference>
<dbReference type="Pfam" id="PF11720">
    <property type="entry name" value="Inhibitor_I78"/>
    <property type="match status" value="1"/>
</dbReference>
<comment type="caution">
    <text evidence="2">The sequence shown here is derived from an EMBL/GenBank/DDBJ whole genome shotgun (WGS) entry which is preliminary data.</text>
</comment>
<evidence type="ECO:0000313" key="2">
    <source>
        <dbReference type="EMBL" id="KHN67820.1"/>
    </source>
</evidence>
<evidence type="ECO:0000256" key="1">
    <source>
        <dbReference type="SAM" id="SignalP"/>
    </source>
</evidence>
<organism evidence="2 3">
    <name type="scientific">Acinetobacter oleivorans</name>
    <dbReference type="NCBI Taxonomy" id="1148157"/>
    <lineage>
        <taxon>Bacteria</taxon>
        <taxon>Pseudomonadati</taxon>
        <taxon>Pseudomonadota</taxon>
        <taxon>Gammaproteobacteria</taxon>
        <taxon>Moraxellales</taxon>
        <taxon>Moraxellaceae</taxon>
        <taxon>Acinetobacter</taxon>
    </lineage>
</organism>
<dbReference type="Pfam" id="PF03891">
    <property type="entry name" value="DUF333"/>
    <property type="match status" value="1"/>
</dbReference>
<dbReference type="PANTHER" id="PTHR38008">
    <property type="entry name" value="HEMOLYSIN-RELATED"/>
    <property type="match status" value="1"/>
</dbReference>
<protein>
    <submittedName>
        <fullName evidence="2">Hemolysin</fullName>
    </submittedName>
</protein>
<sequence length="144" mass="15714">MKKILFLGLALVSLTACSSVQHKDLTPPKIGSPNPASQYCVEKGGKLEIRNEANGQVGYCHLPNGQVVEEWKLFRDNQANCVAEEAQKLVGQSGLTDDQIKQKTQSEIVRKVAPGQPMTMDYRTNRVTVTIDPASKKITNATCG</sequence>
<dbReference type="PANTHER" id="PTHR38008:SF2">
    <property type="entry name" value="HEMOLYSIN"/>
    <property type="match status" value="1"/>
</dbReference>
<proteinExistence type="predicted"/>
<evidence type="ECO:0000313" key="3">
    <source>
        <dbReference type="Proteomes" id="UP000031012"/>
    </source>
</evidence>
<accession>A0A0B2UFU1</accession>
<keyword evidence="1" id="KW-0732">Signal</keyword>
<name>A0A0B2UFU1_9GAMM</name>
<dbReference type="InterPro" id="IPR005590">
    <property type="entry name" value="DUF333"/>
</dbReference>
<reference evidence="2 3" key="1">
    <citation type="submission" date="2014-03" db="EMBL/GenBank/DDBJ databases">
        <title>Genome sequence of the diesel-degrader and plant-growth promoter Acinetobacter oleivorans PF-1 isolated from the roots of poplar tree.</title>
        <authorList>
            <person name="Gkorezis P."/>
            <person name="van Hamme J."/>
            <person name="Rineau F."/>
            <person name="Vangronsveld J."/>
            <person name="Francetti A."/>
        </authorList>
    </citation>
    <scope>NUCLEOTIDE SEQUENCE [LARGE SCALE GENOMIC DNA]</scope>
    <source>
        <strain evidence="2 3">PF1</strain>
    </source>
</reference>